<dbReference type="SMART" id="SM00387">
    <property type="entry name" value="HATPase_c"/>
    <property type="match status" value="1"/>
</dbReference>
<dbReference type="Pfam" id="PF02518">
    <property type="entry name" value="HATPase_c"/>
    <property type="match status" value="1"/>
</dbReference>
<evidence type="ECO:0000256" key="6">
    <source>
        <dbReference type="ARBA" id="ARBA00022777"/>
    </source>
</evidence>
<evidence type="ECO:0000256" key="4">
    <source>
        <dbReference type="ARBA" id="ARBA00022553"/>
    </source>
</evidence>
<evidence type="ECO:0000313" key="9">
    <source>
        <dbReference type="EMBL" id="GID72535.1"/>
    </source>
</evidence>
<keyword evidence="6 9" id="KW-0418">Kinase</keyword>
<dbReference type="InterPro" id="IPR005467">
    <property type="entry name" value="His_kinase_dom"/>
</dbReference>
<dbReference type="InterPro" id="IPR003018">
    <property type="entry name" value="GAF"/>
</dbReference>
<name>A0ABQ3XXS4_9ACTN</name>
<reference evidence="9 10" key="1">
    <citation type="submission" date="2021-01" db="EMBL/GenBank/DDBJ databases">
        <title>Whole genome shotgun sequence of Actinoplanes deccanensis NBRC 13994.</title>
        <authorList>
            <person name="Komaki H."/>
            <person name="Tamura T."/>
        </authorList>
    </citation>
    <scope>NUCLEOTIDE SEQUENCE [LARGE SCALE GENOMIC DNA]</scope>
    <source>
        <strain evidence="9 10">NBRC 13994</strain>
    </source>
</reference>
<dbReference type="Pfam" id="PF01590">
    <property type="entry name" value="GAF"/>
    <property type="match status" value="1"/>
</dbReference>
<dbReference type="PANTHER" id="PTHR43711:SF1">
    <property type="entry name" value="HISTIDINE KINASE 1"/>
    <property type="match status" value="1"/>
</dbReference>
<keyword evidence="7" id="KW-0902">Two-component regulatory system</keyword>
<evidence type="ECO:0000256" key="2">
    <source>
        <dbReference type="ARBA" id="ARBA00004236"/>
    </source>
</evidence>
<dbReference type="InterPro" id="IPR003594">
    <property type="entry name" value="HATPase_dom"/>
</dbReference>
<dbReference type="SMART" id="SM00065">
    <property type="entry name" value="GAF"/>
    <property type="match status" value="1"/>
</dbReference>
<evidence type="ECO:0000256" key="3">
    <source>
        <dbReference type="ARBA" id="ARBA00012438"/>
    </source>
</evidence>
<dbReference type="Pfam" id="PF00512">
    <property type="entry name" value="HisKA"/>
    <property type="match status" value="1"/>
</dbReference>
<dbReference type="PROSITE" id="PS50109">
    <property type="entry name" value="HIS_KIN"/>
    <property type="match status" value="1"/>
</dbReference>
<gene>
    <name evidence="9" type="ORF">Ade02nite_11760</name>
</gene>
<dbReference type="SMART" id="SM00388">
    <property type="entry name" value="HisKA"/>
    <property type="match status" value="1"/>
</dbReference>
<dbReference type="SUPFAM" id="SSF55874">
    <property type="entry name" value="ATPase domain of HSP90 chaperone/DNA topoisomerase II/histidine kinase"/>
    <property type="match status" value="1"/>
</dbReference>
<dbReference type="PRINTS" id="PR00344">
    <property type="entry name" value="BCTRLSENSOR"/>
</dbReference>
<dbReference type="EMBL" id="BOMI01000017">
    <property type="protein sequence ID" value="GID72535.1"/>
    <property type="molecule type" value="Genomic_DNA"/>
</dbReference>
<comment type="caution">
    <text evidence="9">The sequence shown here is derived from an EMBL/GenBank/DDBJ whole genome shotgun (WGS) entry which is preliminary data.</text>
</comment>
<dbReference type="Gene3D" id="3.30.565.10">
    <property type="entry name" value="Histidine kinase-like ATPase, C-terminal domain"/>
    <property type="match status" value="1"/>
</dbReference>
<dbReference type="EC" id="2.7.13.3" evidence="3"/>
<dbReference type="InterPro" id="IPR003661">
    <property type="entry name" value="HisK_dim/P_dom"/>
</dbReference>
<sequence length="404" mass="44491">MVDTLVARQEPMRERAHERVLEQERLAALRGYQVLDTPPESDFDDLVELAAQLCRTPTAAISLVDEHRQWLKSRVGVGACDTTRDESFCAYAMFSDGVMQVPDARLDARFRDNPSVTGEPGIVFYAGAPLVTASGQALGALCVIDHEPRLLTPEECAGLRTLARHVMAQLELRLHALRLDARLRDADRVKDEFLSRVTHELRTPLTSINGYLELLGDREGADAEFVARIRRNSRRLTALVDDMLLAAQDRLVVRRRELDLAELARTAVRRNVGLALTRCLDLHADAPLPVPVQGDAERLGQVLERLLLNAVKFTPRGSITVRAYARERDAVLEVRDTGIGMSAEESARALAPFRRSAAAERHEVQGAGLGLCIVKAIVDAHGGTVRIESEPGRGTAIVVTLPMT</sequence>
<dbReference type="SUPFAM" id="SSF47384">
    <property type="entry name" value="Homodimeric domain of signal transducing histidine kinase"/>
    <property type="match status" value="1"/>
</dbReference>
<keyword evidence="4" id="KW-0597">Phosphoprotein</keyword>
<dbReference type="InterPro" id="IPR036890">
    <property type="entry name" value="HATPase_C_sf"/>
</dbReference>
<dbReference type="PANTHER" id="PTHR43711">
    <property type="entry name" value="TWO-COMPONENT HISTIDINE KINASE"/>
    <property type="match status" value="1"/>
</dbReference>
<evidence type="ECO:0000256" key="1">
    <source>
        <dbReference type="ARBA" id="ARBA00000085"/>
    </source>
</evidence>
<evidence type="ECO:0000259" key="8">
    <source>
        <dbReference type="PROSITE" id="PS50109"/>
    </source>
</evidence>
<dbReference type="SUPFAM" id="SSF55781">
    <property type="entry name" value="GAF domain-like"/>
    <property type="match status" value="1"/>
</dbReference>
<dbReference type="InterPro" id="IPR036097">
    <property type="entry name" value="HisK_dim/P_sf"/>
</dbReference>
<dbReference type="Proteomes" id="UP000609879">
    <property type="component" value="Unassembled WGS sequence"/>
</dbReference>
<proteinExistence type="predicted"/>
<dbReference type="CDD" id="cd00075">
    <property type="entry name" value="HATPase"/>
    <property type="match status" value="1"/>
</dbReference>
<organism evidence="9 10">
    <name type="scientific">Paractinoplanes deccanensis</name>
    <dbReference type="NCBI Taxonomy" id="113561"/>
    <lineage>
        <taxon>Bacteria</taxon>
        <taxon>Bacillati</taxon>
        <taxon>Actinomycetota</taxon>
        <taxon>Actinomycetes</taxon>
        <taxon>Micromonosporales</taxon>
        <taxon>Micromonosporaceae</taxon>
        <taxon>Paractinoplanes</taxon>
    </lineage>
</organism>
<evidence type="ECO:0000256" key="5">
    <source>
        <dbReference type="ARBA" id="ARBA00022679"/>
    </source>
</evidence>
<protein>
    <recommendedName>
        <fullName evidence="3">histidine kinase</fullName>
        <ecNumber evidence="3">2.7.13.3</ecNumber>
    </recommendedName>
</protein>
<evidence type="ECO:0000313" key="10">
    <source>
        <dbReference type="Proteomes" id="UP000609879"/>
    </source>
</evidence>
<evidence type="ECO:0000256" key="7">
    <source>
        <dbReference type="ARBA" id="ARBA00023012"/>
    </source>
</evidence>
<dbReference type="Gene3D" id="3.30.450.40">
    <property type="match status" value="1"/>
</dbReference>
<comment type="catalytic activity">
    <reaction evidence="1">
        <text>ATP + protein L-histidine = ADP + protein N-phospho-L-histidine.</text>
        <dbReference type="EC" id="2.7.13.3"/>
    </reaction>
</comment>
<dbReference type="RefSeq" id="WP_203760482.1">
    <property type="nucleotide sequence ID" value="NZ_BAAABO010000025.1"/>
</dbReference>
<dbReference type="InterPro" id="IPR050736">
    <property type="entry name" value="Sensor_HK_Regulatory"/>
</dbReference>
<dbReference type="GO" id="GO:0016301">
    <property type="term" value="F:kinase activity"/>
    <property type="evidence" value="ECO:0007669"/>
    <property type="project" value="UniProtKB-KW"/>
</dbReference>
<accession>A0ABQ3XXS4</accession>
<keyword evidence="10" id="KW-1185">Reference proteome</keyword>
<dbReference type="CDD" id="cd00082">
    <property type="entry name" value="HisKA"/>
    <property type="match status" value="1"/>
</dbReference>
<dbReference type="Gene3D" id="1.10.287.130">
    <property type="match status" value="1"/>
</dbReference>
<dbReference type="InterPro" id="IPR029016">
    <property type="entry name" value="GAF-like_dom_sf"/>
</dbReference>
<keyword evidence="5" id="KW-0808">Transferase</keyword>
<comment type="subcellular location">
    <subcellularLocation>
        <location evidence="2">Cell membrane</location>
    </subcellularLocation>
</comment>
<feature type="domain" description="Histidine kinase" evidence="8">
    <location>
        <begin position="196"/>
        <end position="404"/>
    </location>
</feature>
<dbReference type="InterPro" id="IPR004358">
    <property type="entry name" value="Sig_transdc_His_kin-like_C"/>
</dbReference>